<name>A0A8K0GZU5_9ROSA</name>
<gene>
    <name evidence="3" type="ORF">FNV43_RR17022</name>
</gene>
<evidence type="ECO:0000256" key="1">
    <source>
        <dbReference type="SAM" id="MobiDB-lite"/>
    </source>
</evidence>
<feature type="region of interest" description="Disordered" evidence="1">
    <location>
        <begin position="67"/>
        <end position="91"/>
    </location>
</feature>
<feature type="compositionally biased region" description="Basic and acidic residues" evidence="1">
    <location>
        <begin position="67"/>
        <end position="76"/>
    </location>
</feature>
<reference evidence="3" key="1">
    <citation type="submission" date="2020-03" db="EMBL/GenBank/DDBJ databases">
        <title>A high-quality chromosome-level genome assembly of a woody plant with both climbing and erect habits, Rhamnella rubrinervis.</title>
        <authorList>
            <person name="Lu Z."/>
            <person name="Yang Y."/>
            <person name="Zhu X."/>
            <person name="Sun Y."/>
        </authorList>
    </citation>
    <scope>NUCLEOTIDE SEQUENCE</scope>
    <source>
        <strain evidence="3">BYM</strain>
        <tissue evidence="3">Leaf</tissue>
    </source>
</reference>
<organism evidence="3 4">
    <name type="scientific">Rhamnella rubrinervis</name>
    <dbReference type="NCBI Taxonomy" id="2594499"/>
    <lineage>
        <taxon>Eukaryota</taxon>
        <taxon>Viridiplantae</taxon>
        <taxon>Streptophyta</taxon>
        <taxon>Embryophyta</taxon>
        <taxon>Tracheophyta</taxon>
        <taxon>Spermatophyta</taxon>
        <taxon>Magnoliopsida</taxon>
        <taxon>eudicotyledons</taxon>
        <taxon>Gunneridae</taxon>
        <taxon>Pentapetalae</taxon>
        <taxon>rosids</taxon>
        <taxon>fabids</taxon>
        <taxon>Rosales</taxon>
        <taxon>Rhamnaceae</taxon>
        <taxon>rhamnoid group</taxon>
        <taxon>Rhamneae</taxon>
        <taxon>Rhamnella</taxon>
    </lineage>
</organism>
<keyword evidence="2" id="KW-0812">Transmembrane</keyword>
<proteinExistence type="predicted"/>
<evidence type="ECO:0000256" key="2">
    <source>
        <dbReference type="SAM" id="Phobius"/>
    </source>
</evidence>
<sequence>MQKLFVNCIKQSVLKGMLLLSLYTVTTMILTGQTIYYGHIYHRLKFSGRQLKDPKFIQTEAEGKFTKGGSDVDGKEANNAMSSPIPLPAPL</sequence>
<keyword evidence="4" id="KW-1185">Reference proteome</keyword>
<evidence type="ECO:0000313" key="4">
    <source>
        <dbReference type="Proteomes" id="UP000796880"/>
    </source>
</evidence>
<dbReference type="Proteomes" id="UP000796880">
    <property type="component" value="Unassembled WGS sequence"/>
</dbReference>
<dbReference type="EMBL" id="VOIH02000007">
    <property type="protein sequence ID" value="KAF3443101.1"/>
    <property type="molecule type" value="Genomic_DNA"/>
</dbReference>
<dbReference type="OrthoDB" id="8048523at2759"/>
<comment type="caution">
    <text evidence="3">The sequence shown here is derived from an EMBL/GenBank/DDBJ whole genome shotgun (WGS) entry which is preliminary data.</text>
</comment>
<protein>
    <submittedName>
        <fullName evidence="3">Uncharacterized protein</fullName>
    </submittedName>
</protein>
<dbReference type="AlphaFoldDB" id="A0A8K0GZU5"/>
<feature type="transmembrane region" description="Helical" evidence="2">
    <location>
        <begin position="20"/>
        <end position="40"/>
    </location>
</feature>
<evidence type="ECO:0000313" key="3">
    <source>
        <dbReference type="EMBL" id="KAF3443101.1"/>
    </source>
</evidence>
<accession>A0A8K0GZU5</accession>
<keyword evidence="2" id="KW-1133">Transmembrane helix</keyword>
<keyword evidence="2" id="KW-0472">Membrane</keyword>